<evidence type="ECO:0000313" key="9">
    <source>
        <dbReference type="EMBL" id="KAA0722782.1"/>
    </source>
</evidence>
<reference evidence="9 10" key="1">
    <citation type="journal article" date="2019" name="Mol. Ecol. Resour.">
        <title>Chromosome-level genome assembly of Triplophysa tibetana, a fish adapted to the harsh high-altitude environment of the Tibetan Plateau.</title>
        <authorList>
            <person name="Yang X."/>
            <person name="Liu H."/>
            <person name="Ma Z."/>
            <person name="Zou Y."/>
            <person name="Zou M."/>
            <person name="Mao Y."/>
            <person name="Li X."/>
            <person name="Wang H."/>
            <person name="Chen T."/>
            <person name="Wang W."/>
            <person name="Yang R."/>
        </authorList>
    </citation>
    <scope>NUCLEOTIDE SEQUENCE [LARGE SCALE GENOMIC DNA]</scope>
    <source>
        <strain evidence="9">TTIB1903HZAU</strain>
        <tissue evidence="9">Muscle</tissue>
    </source>
</reference>
<accession>A0A5A9PMF2</accession>
<feature type="domain" description="Fucolectin tachylectin-4 pentraxin-1" evidence="8">
    <location>
        <begin position="7"/>
        <end position="150"/>
    </location>
</feature>
<dbReference type="PANTHER" id="PTHR45713">
    <property type="entry name" value="FTP DOMAIN-CONTAINING PROTEIN"/>
    <property type="match status" value="1"/>
</dbReference>
<keyword evidence="6" id="KW-0106">Calcium</keyword>
<keyword evidence="10" id="KW-1185">Reference proteome</keyword>
<evidence type="ECO:0000256" key="5">
    <source>
        <dbReference type="ARBA" id="ARBA00022734"/>
    </source>
</evidence>
<dbReference type="EMBL" id="SOYY01000003">
    <property type="protein sequence ID" value="KAA0722782.1"/>
    <property type="molecule type" value="Genomic_DNA"/>
</dbReference>
<keyword evidence="7" id="KW-1015">Disulfide bond</keyword>
<keyword evidence="4" id="KW-0479">Metal-binding</keyword>
<dbReference type="GO" id="GO:0046872">
    <property type="term" value="F:metal ion binding"/>
    <property type="evidence" value="ECO:0007669"/>
    <property type="project" value="UniProtKB-KW"/>
</dbReference>
<dbReference type="GO" id="GO:0010185">
    <property type="term" value="P:regulation of cellular defense response"/>
    <property type="evidence" value="ECO:0007669"/>
    <property type="project" value="UniProtKB-ARBA"/>
</dbReference>
<dbReference type="InterPro" id="IPR006585">
    <property type="entry name" value="FTP1"/>
</dbReference>
<proteinExistence type="inferred from homology"/>
<dbReference type="Proteomes" id="UP000324632">
    <property type="component" value="Chromosome 3"/>
</dbReference>
<comment type="similarity">
    <text evidence="2">Belongs to the fucolectin family.</text>
</comment>
<dbReference type="Gene3D" id="2.60.120.260">
    <property type="entry name" value="Galactose-binding domain-like"/>
    <property type="match status" value="1"/>
</dbReference>
<dbReference type="GO" id="GO:0001868">
    <property type="term" value="P:regulation of complement activation, lectin pathway"/>
    <property type="evidence" value="ECO:0007669"/>
    <property type="project" value="UniProtKB-ARBA"/>
</dbReference>
<comment type="subunit">
    <text evidence="3">Homotrimer.</text>
</comment>
<keyword evidence="5" id="KW-0430">Lectin</keyword>
<evidence type="ECO:0000256" key="1">
    <source>
        <dbReference type="ARBA" id="ARBA00002219"/>
    </source>
</evidence>
<evidence type="ECO:0000256" key="3">
    <source>
        <dbReference type="ARBA" id="ARBA00011233"/>
    </source>
</evidence>
<dbReference type="SMART" id="SM00607">
    <property type="entry name" value="FTP"/>
    <property type="match status" value="1"/>
</dbReference>
<gene>
    <name evidence="9" type="ORF">E1301_Tti021786</name>
</gene>
<dbReference type="InterPro" id="IPR051941">
    <property type="entry name" value="BG_Antigen-Binding_Lectin"/>
</dbReference>
<evidence type="ECO:0000259" key="8">
    <source>
        <dbReference type="SMART" id="SM00607"/>
    </source>
</evidence>
<dbReference type="InterPro" id="IPR008979">
    <property type="entry name" value="Galactose-bd-like_sf"/>
</dbReference>
<protein>
    <submittedName>
        <fullName evidence="9">Fucolectin-1</fullName>
    </submittedName>
</protein>
<name>A0A5A9PMF2_9TELE</name>
<sequence length="150" mass="16630">MPLNFLLENVALKGTVTQSSTYLNTWVAQRAIDGVRHKDTYCSITLSEMNSWWRLDLLSEYEIGTVIITNRDNGWAEQTSGAEIRIGNSMENNGNNNPICVVIPNLQAGTSIIFSFNGTVGRYVNVVMPTVQHLSLCEVEVYGTGNKTVK</sequence>
<organism evidence="9 10">
    <name type="scientific">Triplophysa tibetana</name>
    <dbReference type="NCBI Taxonomy" id="1572043"/>
    <lineage>
        <taxon>Eukaryota</taxon>
        <taxon>Metazoa</taxon>
        <taxon>Chordata</taxon>
        <taxon>Craniata</taxon>
        <taxon>Vertebrata</taxon>
        <taxon>Euteleostomi</taxon>
        <taxon>Actinopterygii</taxon>
        <taxon>Neopterygii</taxon>
        <taxon>Teleostei</taxon>
        <taxon>Ostariophysi</taxon>
        <taxon>Cypriniformes</taxon>
        <taxon>Nemacheilidae</taxon>
        <taxon>Triplophysa</taxon>
    </lineage>
</organism>
<comment type="caution">
    <text evidence="9">The sequence shown here is derived from an EMBL/GenBank/DDBJ whole genome shotgun (WGS) entry which is preliminary data.</text>
</comment>
<dbReference type="PANTHER" id="PTHR45713:SF11">
    <property type="entry name" value="FUCOLECTIN TACHYLECTIN-4 PENTRAXIN-1 DOMAIN-CONTAINING PROTEIN"/>
    <property type="match status" value="1"/>
</dbReference>
<evidence type="ECO:0000256" key="7">
    <source>
        <dbReference type="ARBA" id="ARBA00023157"/>
    </source>
</evidence>
<evidence type="ECO:0000256" key="2">
    <source>
        <dbReference type="ARBA" id="ARBA00010147"/>
    </source>
</evidence>
<evidence type="ECO:0000256" key="4">
    <source>
        <dbReference type="ARBA" id="ARBA00022723"/>
    </source>
</evidence>
<evidence type="ECO:0000313" key="10">
    <source>
        <dbReference type="Proteomes" id="UP000324632"/>
    </source>
</evidence>
<comment type="function">
    <text evidence="1">Acts as a defensive agent. Recognizes blood group fucosylated oligosaccharides including A, B, H and Lewis B-type antigens. Does not recognize Lewis A antigen and has low affinity for monovalent haptens.</text>
</comment>
<evidence type="ECO:0000256" key="6">
    <source>
        <dbReference type="ARBA" id="ARBA00022837"/>
    </source>
</evidence>
<dbReference type="AlphaFoldDB" id="A0A5A9PMF2"/>
<dbReference type="GO" id="GO:0042806">
    <property type="term" value="F:fucose binding"/>
    <property type="evidence" value="ECO:0007669"/>
    <property type="project" value="UniProtKB-ARBA"/>
</dbReference>
<dbReference type="Pfam" id="PF22633">
    <property type="entry name" value="F5_F8_type_C_2"/>
    <property type="match status" value="1"/>
</dbReference>
<dbReference type="SUPFAM" id="SSF49785">
    <property type="entry name" value="Galactose-binding domain-like"/>
    <property type="match status" value="1"/>
</dbReference>